<evidence type="ECO:0000256" key="4">
    <source>
        <dbReference type="ARBA" id="ARBA00022723"/>
    </source>
</evidence>
<accession>A0A9X7VUY7</accession>
<evidence type="ECO:0000256" key="2">
    <source>
        <dbReference type="ARBA" id="ARBA00010044"/>
    </source>
</evidence>
<dbReference type="InterPro" id="IPR003959">
    <property type="entry name" value="ATPase_AAA_core"/>
</dbReference>
<dbReference type="EMBL" id="CP071182">
    <property type="protein sequence ID" value="QSO45684.1"/>
    <property type="molecule type" value="Genomic_DNA"/>
</dbReference>
<evidence type="ECO:0000256" key="10">
    <source>
        <dbReference type="ARBA" id="ARBA00023054"/>
    </source>
</evidence>
<sequence>MIKEWILGVGIAFLIFLAALRVNVVPLLFLAGLGVVLWMMMDRRSAVSMGNRETPARHAVSFDEIGGQEHAKQELMEALDFLRYRDRIKNLGIRPLKGILLTGPPGTGKTLMAKAAATYTDSVFLSTSGSEFVEMYVGVGAQRVRDLFRRARQTAKKENKDSAIVFIDEIDVLGGRRGNLSHQEYDQTLNQLLTEMDGMSTTQSPLVLVIAATNRPDILDPALLRPGRFDRQIKVDLPDKDGRLHILKIQTKGKPLESSVDLEHIARETYGFSGAQLESLVNEAAIIALRQSKEQVSQQMFRDAVDKVLMGEKTGRKPTDDDLERVAVHELGHAIVSELMRPGTVSHITIAPRGNALGFVRQIPETDRYLYTLDHLKQQINVALAGSLAEELHYGNRSTGAQNDFMQASSLARTMVKCGLSRIGIVDEENLPDAVLDTEVRFILSEQDRVTRELLTPYQDDIAAFAELVVQEESVDGRQFREWLESVGRKDQTSAIKNPVSGVVAMESDLSVG</sequence>
<evidence type="ECO:0000256" key="1">
    <source>
        <dbReference type="ARBA" id="ARBA00001947"/>
    </source>
</evidence>
<dbReference type="GO" id="GO:0006508">
    <property type="term" value="P:proteolysis"/>
    <property type="evidence" value="ECO:0007669"/>
    <property type="project" value="UniProtKB-KW"/>
</dbReference>
<dbReference type="InterPro" id="IPR003593">
    <property type="entry name" value="AAA+_ATPase"/>
</dbReference>
<keyword evidence="4" id="KW-0479">Metal-binding</keyword>
<dbReference type="GO" id="GO:0046872">
    <property type="term" value="F:metal ion binding"/>
    <property type="evidence" value="ECO:0007669"/>
    <property type="project" value="UniProtKB-KW"/>
</dbReference>
<dbReference type="SMART" id="SM00382">
    <property type="entry name" value="AAA"/>
    <property type="match status" value="1"/>
</dbReference>
<comment type="similarity">
    <text evidence="11">Belongs to the AAA ATPase family.</text>
</comment>
<evidence type="ECO:0000256" key="5">
    <source>
        <dbReference type="ARBA" id="ARBA00022741"/>
    </source>
</evidence>
<keyword evidence="8 11" id="KW-0067">ATP-binding</keyword>
<dbReference type="InterPro" id="IPR027417">
    <property type="entry name" value="P-loop_NTPase"/>
</dbReference>
<evidence type="ECO:0000256" key="9">
    <source>
        <dbReference type="ARBA" id="ARBA00023049"/>
    </source>
</evidence>
<evidence type="ECO:0000256" key="7">
    <source>
        <dbReference type="ARBA" id="ARBA00022833"/>
    </source>
</evidence>
<dbReference type="InterPro" id="IPR000642">
    <property type="entry name" value="Peptidase_M41"/>
</dbReference>
<dbReference type="Gene3D" id="3.40.50.300">
    <property type="entry name" value="P-loop containing nucleotide triphosphate hydrolases"/>
    <property type="match status" value="1"/>
</dbReference>
<feature type="domain" description="AAA+ ATPase" evidence="13">
    <location>
        <begin position="95"/>
        <end position="239"/>
    </location>
</feature>
<evidence type="ECO:0000256" key="11">
    <source>
        <dbReference type="RuleBase" id="RU003651"/>
    </source>
</evidence>
<dbReference type="InterPro" id="IPR037219">
    <property type="entry name" value="Peptidase_M41-like"/>
</dbReference>
<dbReference type="PANTHER" id="PTHR23076:SF97">
    <property type="entry name" value="ATP-DEPENDENT ZINC METALLOPROTEASE YME1L1"/>
    <property type="match status" value="1"/>
</dbReference>
<protein>
    <submittedName>
        <fullName evidence="14">AAA family ATPase</fullName>
    </submittedName>
</protein>
<feature type="transmembrane region" description="Helical" evidence="12">
    <location>
        <begin position="6"/>
        <end position="39"/>
    </location>
</feature>
<dbReference type="InterPro" id="IPR041569">
    <property type="entry name" value="AAA_lid_3"/>
</dbReference>
<evidence type="ECO:0000259" key="13">
    <source>
        <dbReference type="SMART" id="SM00382"/>
    </source>
</evidence>
<dbReference type="GO" id="GO:0016887">
    <property type="term" value="F:ATP hydrolysis activity"/>
    <property type="evidence" value="ECO:0007669"/>
    <property type="project" value="InterPro"/>
</dbReference>
<comment type="cofactor">
    <cofactor evidence="1">
        <name>Zn(2+)</name>
        <dbReference type="ChEBI" id="CHEBI:29105"/>
    </cofactor>
</comment>
<evidence type="ECO:0000313" key="15">
    <source>
        <dbReference type="Proteomes" id="UP000663505"/>
    </source>
</evidence>
<keyword evidence="7" id="KW-0862">Zinc</keyword>
<keyword evidence="3" id="KW-0645">Protease</keyword>
<reference evidence="14 15" key="1">
    <citation type="submission" date="2021-02" db="EMBL/GenBank/DDBJ databases">
        <title>Alicyclobacillus curvatus sp. nov. and Alicyclobacillus mengziensis sp. nov., two acidophilic bacteria isolated from acid mine drainage.</title>
        <authorList>
            <person name="Huang Y."/>
        </authorList>
    </citation>
    <scope>NUCLEOTIDE SEQUENCE [LARGE SCALE GENOMIC DNA]</scope>
    <source>
        <strain evidence="14 15">S30H14</strain>
    </source>
</reference>
<dbReference type="KEGG" id="afx:JZ786_14105"/>
<evidence type="ECO:0000256" key="6">
    <source>
        <dbReference type="ARBA" id="ARBA00022801"/>
    </source>
</evidence>
<dbReference type="Pfam" id="PF17862">
    <property type="entry name" value="AAA_lid_3"/>
    <property type="match status" value="1"/>
</dbReference>
<evidence type="ECO:0000256" key="12">
    <source>
        <dbReference type="SAM" id="Phobius"/>
    </source>
</evidence>
<dbReference type="GO" id="GO:0004222">
    <property type="term" value="F:metalloendopeptidase activity"/>
    <property type="evidence" value="ECO:0007669"/>
    <property type="project" value="InterPro"/>
</dbReference>
<dbReference type="SUPFAM" id="SSF52540">
    <property type="entry name" value="P-loop containing nucleoside triphosphate hydrolases"/>
    <property type="match status" value="1"/>
</dbReference>
<organism evidence="14 15">
    <name type="scientific">Alicyclobacillus mengziensis</name>
    <dbReference type="NCBI Taxonomy" id="2931921"/>
    <lineage>
        <taxon>Bacteria</taxon>
        <taxon>Bacillati</taxon>
        <taxon>Bacillota</taxon>
        <taxon>Bacilli</taxon>
        <taxon>Bacillales</taxon>
        <taxon>Alicyclobacillaceae</taxon>
        <taxon>Alicyclobacillus</taxon>
    </lineage>
</organism>
<evidence type="ECO:0000313" key="14">
    <source>
        <dbReference type="EMBL" id="QSO45684.1"/>
    </source>
</evidence>
<dbReference type="Gene3D" id="1.20.58.760">
    <property type="entry name" value="Peptidase M41"/>
    <property type="match status" value="1"/>
</dbReference>
<dbReference type="PANTHER" id="PTHR23076">
    <property type="entry name" value="METALLOPROTEASE M41 FTSH"/>
    <property type="match status" value="1"/>
</dbReference>
<dbReference type="GO" id="GO:0004176">
    <property type="term" value="F:ATP-dependent peptidase activity"/>
    <property type="evidence" value="ECO:0007669"/>
    <property type="project" value="InterPro"/>
</dbReference>
<name>A0A9X7VUY7_9BACL</name>
<dbReference type="AlphaFoldDB" id="A0A9X7VUY7"/>
<dbReference type="FunFam" id="1.10.8.60:FF:000001">
    <property type="entry name" value="ATP-dependent zinc metalloprotease FtsH"/>
    <property type="match status" value="1"/>
</dbReference>
<evidence type="ECO:0000256" key="8">
    <source>
        <dbReference type="ARBA" id="ARBA00022840"/>
    </source>
</evidence>
<dbReference type="SUPFAM" id="SSF140990">
    <property type="entry name" value="FtsH protease domain-like"/>
    <property type="match status" value="1"/>
</dbReference>
<keyword evidence="6" id="KW-0378">Hydrolase</keyword>
<keyword evidence="12" id="KW-0472">Membrane</keyword>
<dbReference type="Pfam" id="PF00004">
    <property type="entry name" value="AAA"/>
    <property type="match status" value="1"/>
</dbReference>
<dbReference type="FunFam" id="3.40.50.300:FF:001025">
    <property type="entry name" value="ATPase family, AAA domain-containing 2B"/>
    <property type="match status" value="1"/>
</dbReference>
<dbReference type="GO" id="GO:0005524">
    <property type="term" value="F:ATP binding"/>
    <property type="evidence" value="ECO:0007669"/>
    <property type="project" value="UniProtKB-KW"/>
</dbReference>
<keyword evidence="12" id="KW-1133">Transmembrane helix</keyword>
<keyword evidence="5 11" id="KW-0547">Nucleotide-binding</keyword>
<dbReference type="Gene3D" id="1.10.8.60">
    <property type="match status" value="1"/>
</dbReference>
<comment type="similarity">
    <text evidence="2">In the C-terminal section; belongs to the peptidase M41 family.</text>
</comment>
<keyword evidence="9" id="KW-0482">Metalloprotease</keyword>
<evidence type="ECO:0000256" key="3">
    <source>
        <dbReference type="ARBA" id="ARBA00022670"/>
    </source>
</evidence>
<dbReference type="Pfam" id="PF01434">
    <property type="entry name" value="Peptidase_M41"/>
    <property type="match status" value="1"/>
</dbReference>
<dbReference type="RefSeq" id="WP_206655053.1">
    <property type="nucleotide sequence ID" value="NZ_CP071182.1"/>
</dbReference>
<keyword evidence="10" id="KW-0175">Coiled coil</keyword>
<dbReference type="Proteomes" id="UP000663505">
    <property type="component" value="Chromosome"/>
</dbReference>
<dbReference type="InterPro" id="IPR003960">
    <property type="entry name" value="ATPase_AAA_CS"/>
</dbReference>
<dbReference type="CDD" id="cd19501">
    <property type="entry name" value="RecA-like_FtsH"/>
    <property type="match status" value="1"/>
</dbReference>
<proteinExistence type="inferred from homology"/>
<dbReference type="PROSITE" id="PS00674">
    <property type="entry name" value="AAA"/>
    <property type="match status" value="1"/>
</dbReference>
<keyword evidence="12" id="KW-0812">Transmembrane</keyword>
<gene>
    <name evidence="14" type="ORF">JZ786_14105</name>
</gene>
<keyword evidence="15" id="KW-1185">Reference proteome</keyword>